<organism evidence="2 3">
    <name type="scientific">Sutcliffiella cohnii</name>
    <dbReference type="NCBI Taxonomy" id="33932"/>
    <lineage>
        <taxon>Bacteria</taxon>
        <taxon>Bacillati</taxon>
        <taxon>Bacillota</taxon>
        <taxon>Bacilli</taxon>
        <taxon>Bacillales</taxon>
        <taxon>Bacillaceae</taxon>
        <taxon>Sutcliffiella</taxon>
    </lineage>
</organism>
<keyword evidence="3" id="KW-1185">Reference proteome</keyword>
<evidence type="ECO:0000313" key="2">
    <source>
        <dbReference type="EMBL" id="AST91226.1"/>
    </source>
</evidence>
<feature type="transmembrane region" description="Helical" evidence="1">
    <location>
        <begin position="37"/>
        <end position="54"/>
    </location>
</feature>
<dbReference type="Proteomes" id="UP000215224">
    <property type="component" value="Chromosome"/>
</dbReference>
<keyword evidence="1" id="KW-0812">Transmembrane</keyword>
<protein>
    <submittedName>
        <fullName evidence="2">Uncharacterized protein</fullName>
    </submittedName>
</protein>
<keyword evidence="1" id="KW-0472">Membrane</keyword>
<keyword evidence="1" id="KW-1133">Transmembrane helix</keyword>
<proteinExistence type="predicted"/>
<accession>A0A223KPA0</accession>
<evidence type="ECO:0000313" key="3">
    <source>
        <dbReference type="Proteomes" id="UP000215224"/>
    </source>
</evidence>
<gene>
    <name evidence="2" type="ORF">BC6307_08010</name>
</gene>
<dbReference type="KEGG" id="bcoh:BC6307_08010"/>
<dbReference type="AlphaFoldDB" id="A0A223KPA0"/>
<sequence>MKKFTNTHLAIITSSLILISVIYSLIVNEPIYKFTSFYQNVTMMVSIITLSIHYNALKENKEKKNLILLSLVVPIAVIMYISIGFISWFNSGN</sequence>
<dbReference type="STRING" id="1314751.GCA_001591425_00438"/>
<evidence type="ECO:0000256" key="1">
    <source>
        <dbReference type="SAM" id="Phobius"/>
    </source>
</evidence>
<name>A0A223KPA0_9BACI</name>
<dbReference type="EMBL" id="CP018866">
    <property type="protein sequence ID" value="AST91226.1"/>
    <property type="molecule type" value="Genomic_DNA"/>
</dbReference>
<reference evidence="2 3" key="1">
    <citation type="submission" date="2016-12" db="EMBL/GenBank/DDBJ databases">
        <title>The whole genome sequencing and assembly of Bacillus cohnii DSM 6307T strain.</title>
        <authorList>
            <person name="Lee Y.-J."/>
            <person name="Yi H."/>
            <person name="Bahn Y.-S."/>
            <person name="Kim J.F."/>
            <person name="Lee D.-W."/>
        </authorList>
    </citation>
    <scope>NUCLEOTIDE SEQUENCE [LARGE SCALE GENOMIC DNA]</scope>
    <source>
        <strain evidence="2 3">DSM 6307</strain>
    </source>
</reference>
<feature type="transmembrane region" description="Helical" evidence="1">
    <location>
        <begin position="66"/>
        <end position="89"/>
    </location>
</feature>
<feature type="transmembrane region" description="Helical" evidence="1">
    <location>
        <begin position="7"/>
        <end position="25"/>
    </location>
</feature>